<reference evidence="3" key="1">
    <citation type="journal article" date="2013" name="New Phytol.">
        <title>Comparative genomic and transcriptomic analyses reveal the hemibiotrophic stage shift of Colletotrichum fungi.</title>
        <authorList>
            <person name="Gan P."/>
            <person name="Ikeda K."/>
            <person name="Irieda H."/>
            <person name="Narusaka M."/>
            <person name="O'Connell R.J."/>
            <person name="Narusaka Y."/>
            <person name="Takano Y."/>
            <person name="Kubo Y."/>
            <person name="Shirasu K."/>
        </authorList>
    </citation>
    <scope>NUCLEOTIDE SEQUENCE [LARGE SCALE GENOMIC DNA]</scope>
    <source>
        <strain evidence="3">104-T / ATCC 96160 / CBS 514.97 / LARS 414 / MAFF 240422</strain>
    </source>
</reference>
<name>A0A484G243_COLOR</name>
<feature type="region of interest" description="Disordered" evidence="1">
    <location>
        <begin position="67"/>
        <end position="99"/>
    </location>
</feature>
<dbReference type="Proteomes" id="UP000014480">
    <property type="component" value="Unassembled WGS sequence"/>
</dbReference>
<proteinExistence type="predicted"/>
<evidence type="ECO:0000313" key="2">
    <source>
        <dbReference type="EMBL" id="TDZ24218.1"/>
    </source>
</evidence>
<accession>A0A484G243</accession>
<reference evidence="3" key="2">
    <citation type="journal article" date="2019" name="Mol. Plant Microbe Interact.">
        <title>Genome sequence resources for four phytopathogenic fungi from the Colletotrichum orbiculare species complex.</title>
        <authorList>
            <person name="Gan P."/>
            <person name="Tsushima A."/>
            <person name="Narusaka M."/>
            <person name="Narusaka Y."/>
            <person name="Takano Y."/>
            <person name="Kubo Y."/>
            <person name="Shirasu K."/>
        </authorList>
    </citation>
    <scope>GENOME REANNOTATION</scope>
    <source>
        <strain evidence="3">104-T / ATCC 96160 / CBS 514.97 / LARS 414 / MAFF 240422</strain>
    </source>
</reference>
<comment type="caution">
    <text evidence="2">The sequence shown here is derived from an EMBL/GenBank/DDBJ whole genome shotgun (WGS) entry which is preliminary data.</text>
</comment>
<dbReference type="AlphaFoldDB" id="A0A484G243"/>
<gene>
    <name evidence="2" type="ORF">Cob_v002956</name>
</gene>
<evidence type="ECO:0000313" key="3">
    <source>
        <dbReference type="Proteomes" id="UP000014480"/>
    </source>
</evidence>
<organism evidence="2 3">
    <name type="scientific">Colletotrichum orbiculare (strain 104-T / ATCC 96160 / CBS 514.97 / LARS 414 / MAFF 240422)</name>
    <name type="common">Cucumber anthracnose fungus</name>
    <name type="synonym">Colletotrichum lagenarium</name>
    <dbReference type="NCBI Taxonomy" id="1213857"/>
    <lineage>
        <taxon>Eukaryota</taxon>
        <taxon>Fungi</taxon>
        <taxon>Dikarya</taxon>
        <taxon>Ascomycota</taxon>
        <taxon>Pezizomycotina</taxon>
        <taxon>Sordariomycetes</taxon>
        <taxon>Hypocreomycetidae</taxon>
        <taxon>Glomerellales</taxon>
        <taxon>Glomerellaceae</taxon>
        <taxon>Colletotrichum</taxon>
        <taxon>Colletotrichum orbiculare species complex</taxon>
    </lineage>
</organism>
<evidence type="ECO:0000256" key="1">
    <source>
        <dbReference type="SAM" id="MobiDB-lite"/>
    </source>
</evidence>
<keyword evidence="3" id="KW-1185">Reference proteome</keyword>
<dbReference type="EMBL" id="AMCV02000005">
    <property type="protein sequence ID" value="TDZ24218.1"/>
    <property type="molecule type" value="Genomic_DNA"/>
</dbReference>
<protein>
    <submittedName>
        <fullName evidence="2">Uncharacterized protein</fullName>
    </submittedName>
</protein>
<sequence length="111" mass="12173">MLRAGATHLGKYPRKILFLHPKPTKNVQYPYTGTKPLNLHPSLHMQPEVDGATFLAHAATPKMSCASQFDTKSDGKPGENAKGLIPASSHLDGPDFNNTIHQRGSRCRGWL</sequence>